<keyword evidence="5" id="KW-0808">Transferase</keyword>
<evidence type="ECO:0000256" key="2">
    <source>
        <dbReference type="ARBA" id="ARBA00004167"/>
    </source>
</evidence>
<comment type="catalytic activity">
    <reaction evidence="1">
        <text>S-ubiquitinyl-[E2 ubiquitin-conjugating enzyme]-L-cysteine + [acceptor protein]-L-lysine = [E2 ubiquitin-conjugating enzyme]-L-cysteine + N(6)-ubiquitinyl-[acceptor protein]-L-lysine.</text>
        <dbReference type="EC" id="2.3.2.27"/>
    </reaction>
</comment>
<dbReference type="InterPro" id="IPR013083">
    <property type="entry name" value="Znf_RING/FYVE/PHD"/>
</dbReference>
<gene>
    <name evidence="18" type="ORF">Adt_14513</name>
</gene>
<dbReference type="AlphaFoldDB" id="A0ABD1TZV0"/>
<sequence>MPDNLICSRTKNCFASLFKALMATSSVEPASPAPPEYTAPPITITLTIVLLIFFFVGFFSLYFCRCFLQNLIYTWHLRHIRTGTPVDGQASSTEARGLDPFIIQSFPSFTYSTVKDCRKEKYGLECAVCLDEFADNDVLRLIILCSHVFHQECIDLWFESHKTCPVCRRNLDSPSQSPVKSPLSIYNNNINDIVPENEPVDGSFCITIEEDKGDQTMDSSAAHEQVDPPPLNKVDKLSRSHSTGHSIVRTKEEEEEEEDRFTLRLPDHVKTKLLKGHSSSRSWTTFGEYKTKANVGKSNLGEVSGLSSCGDINKV</sequence>
<dbReference type="EC" id="2.3.2.27" evidence="4"/>
<dbReference type="GO" id="GO:0016020">
    <property type="term" value="C:membrane"/>
    <property type="evidence" value="ECO:0007669"/>
    <property type="project" value="UniProtKB-SubCell"/>
</dbReference>
<dbReference type="PANTHER" id="PTHR14155:SF521">
    <property type="entry name" value="RING-H2 FINGER PROTEIN ATL30"/>
    <property type="match status" value="1"/>
</dbReference>
<dbReference type="Gene3D" id="3.30.40.10">
    <property type="entry name" value="Zinc/RING finger domain, C3HC4 (zinc finger)"/>
    <property type="match status" value="1"/>
</dbReference>
<evidence type="ECO:0000256" key="4">
    <source>
        <dbReference type="ARBA" id="ARBA00012483"/>
    </source>
</evidence>
<dbReference type="GO" id="GO:0008270">
    <property type="term" value="F:zinc ion binding"/>
    <property type="evidence" value="ECO:0007669"/>
    <property type="project" value="UniProtKB-KW"/>
</dbReference>
<dbReference type="InterPro" id="IPR001841">
    <property type="entry name" value="Znf_RING"/>
</dbReference>
<keyword evidence="11 16" id="KW-1133">Transmembrane helix</keyword>
<dbReference type="PROSITE" id="PS50089">
    <property type="entry name" value="ZF_RING_2"/>
    <property type="match status" value="1"/>
</dbReference>
<comment type="caution">
    <text evidence="18">The sequence shown here is derived from an EMBL/GenBank/DDBJ whole genome shotgun (WGS) entry which is preliminary data.</text>
</comment>
<keyword evidence="10" id="KW-0862">Zinc</keyword>
<evidence type="ECO:0000313" key="18">
    <source>
        <dbReference type="EMBL" id="KAL2518266.1"/>
    </source>
</evidence>
<comment type="subcellular location">
    <subcellularLocation>
        <location evidence="2">Membrane</location>
        <topology evidence="2">Single-pass membrane protein</topology>
    </subcellularLocation>
</comment>
<dbReference type="FunFam" id="3.30.40.10:FF:000187">
    <property type="entry name" value="E3 ubiquitin-protein ligase ATL6"/>
    <property type="match status" value="1"/>
</dbReference>
<evidence type="ECO:0000256" key="8">
    <source>
        <dbReference type="ARBA" id="ARBA00022771"/>
    </source>
</evidence>
<evidence type="ECO:0000256" key="5">
    <source>
        <dbReference type="ARBA" id="ARBA00022679"/>
    </source>
</evidence>
<evidence type="ECO:0000256" key="1">
    <source>
        <dbReference type="ARBA" id="ARBA00000900"/>
    </source>
</evidence>
<keyword evidence="8 14" id="KW-0863">Zinc-finger</keyword>
<evidence type="ECO:0000256" key="12">
    <source>
        <dbReference type="ARBA" id="ARBA00023136"/>
    </source>
</evidence>
<evidence type="ECO:0000256" key="13">
    <source>
        <dbReference type="ARBA" id="ARBA00024209"/>
    </source>
</evidence>
<organism evidence="18 19">
    <name type="scientific">Abeliophyllum distichum</name>
    <dbReference type="NCBI Taxonomy" id="126358"/>
    <lineage>
        <taxon>Eukaryota</taxon>
        <taxon>Viridiplantae</taxon>
        <taxon>Streptophyta</taxon>
        <taxon>Embryophyta</taxon>
        <taxon>Tracheophyta</taxon>
        <taxon>Spermatophyta</taxon>
        <taxon>Magnoliopsida</taxon>
        <taxon>eudicotyledons</taxon>
        <taxon>Gunneridae</taxon>
        <taxon>Pentapetalae</taxon>
        <taxon>asterids</taxon>
        <taxon>lamiids</taxon>
        <taxon>Lamiales</taxon>
        <taxon>Oleaceae</taxon>
        <taxon>Forsythieae</taxon>
        <taxon>Abeliophyllum</taxon>
    </lineage>
</organism>
<evidence type="ECO:0000256" key="11">
    <source>
        <dbReference type="ARBA" id="ARBA00022989"/>
    </source>
</evidence>
<keyword evidence="19" id="KW-1185">Reference proteome</keyword>
<proteinExistence type="inferred from homology"/>
<evidence type="ECO:0000256" key="6">
    <source>
        <dbReference type="ARBA" id="ARBA00022692"/>
    </source>
</evidence>
<evidence type="ECO:0000256" key="7">
    <source>
        <dbReference type="ARBA" id="ARBA00022723"/>
    </source>
</evidence>
<keyword evidence="9" id="KW-0833">Ubl conjugation pathway</keyword>
<dbReference type="PANTHER" id="PTHR14155">
    <property type="entry name" value="RING FINGER DOMAIN-CONTAINING"/>
    <property type="match status" value="1"/>
</dbReference>
<feature type="region of interest" description="Disordered" evidence="15">
    <location>
        <begin position="215"/>
        <end position="261"/>
    </location>
</feature>
<comment type="pathway">
    <text evidence="3">Protein modification; protein ubiquitination.</text>
</comment>
<dbReference type="EMBL" id="JBFOLK010000004">
    <property type="protein sequence ID" value="KAL2518266.1"/>
    <property type="molecule type" value="Genomic_DNA"/>
</dbReference>
<comment type="similarity">
    <text evidence="13">Belongs to the RING-type zinc finger family. ATL subfamily.</text>
</comment>
<evidence type="ECO:0000256" key="14">
    <source>
        <dbReference type="PROSITE-ProRule" id="PRU00175"/>
    </source>
</evidence>
<evidence type="ECO:0000256" key="10">
    <source>
        <dbReference type="ARBA" id="ARBA00022833"/>
    </source>
</evidence>
<dbReference type="SMART" id="SM00184">
    <property type="entry name" value="RING"/>
    <property type="match status" value="1"/>
</dbReference>
<protein>
    <recommendedName>
        <fullName evidence="4">RING-type E3 ubiquitin transferase</fullName>
        <ecNumber evidence="4">2.3.2.27</ecNumber>
    </recommendedName>
</protein>
<evidence type="ECO:0000259" key="17">
    <source>
        <dbReference type="PROSITE" id="PS50089"/>
    </source>
</evidence>
<accession>A0ABD1TZV0</accession>
<reference evidence="19" key="1">
    <citation type="submission" date="2024-07" db="EMBL/GenBank/DDBJ databases">
        <title>Two chromosome-level genome assemblies of Korean endemic species Abeliophyllum distichum and Forsythia ovata (Oleaceae).</title>
        <authorList>
            <person name="Jang H."/>
        </authorList>
    </citation>
    <scope>NUCLEOTIDE SEQUENCE [LARGE SCALE GENOMIC DNA]</scope>
</reference>
<feature type="transmembrane region" description="Helical" evidence="16">
    <location>
        <begin position="42"/>
        <end position="64"/>
    </location>
</feature>
<evidence type="ECO:0000256" key="3">
    <source>
        <dbReference type="ARBA" id="ARBA00004906"/>
    </source>
</evidence>
<dbReference type="GO" id="GO:0061630">
    <property type="term" value="F:ubiquitin protein ligase activity"/>
    <property type="evidence" value="ECO:0007669"/>
    <property type="project" value="UniProtKB-EC"/>
</dbReference>
<keyword evidence="12 16" id="KW-0472">Membrane</keyword>
<keyword evidence="7" id="KW-0479">Metal-binding</keyword>
<evidence type="ECO:0000256" key="9">
    <source>
        <dbReference type="ARBA" id="ARBA00022786"/>
    </source>
</evidence>
<evidence type="ECO:0000313" key="19">
    <source>
        <dbReference type="Proteomes" id="UP001604336"/>
    </source>
</evidence>
<evidence type="ECO:0000256" key="16">
    <source>
        <dbReference type="SAM" id="Phobius"/>
    </source>
</evidence>
<name>A0ABD1TZV0_9LAMI</name>
<evidence type="ECO:0000256" key="15">
    <source>
        <dbReference type="SAM" id="MobiDB-lite"/>
    </source>
</evidence>
<dbReference type="InterPro" id="IPR053238">
    <property type="entry name" value="RING-H2_zinc_finger"/>
</dbReference>
<dbReference type="CDD" id="cd16461">
    <property type="entry name" value="RING-H2_EL5-like"/>
    <property type="match status" value="1"/>
</dbReference>
<dbReference type="SUPFAM" id="SSF57850">
    <property type="entry name" value="RING/U-box"/>
    <property type="match status" value="1"/>
</dbReference>
<dbReference type="Proteomes" id="UP001604336">
    <property type="component" value="Unassembled WGS sequence"/>
</dbReference>
<keyword evidence="6 16" id="KW-0812">Transmembrane</keyword>
<dbReference type="Pfam" id="PF13639">
    <property type="entry name" value="zf-RING_2"/>
    <property type="match status" value="1"/>
</dbReference>
<feature type="domain" description="RING-type" evidence="17">
    <location>
        <begin position="126"/>
        <end position="168"/>
    </location>
</feature>